<name>A0A395NMS2_TRIAR</name>
<evidence type="ECO:0000313" key="6">
    <source>
        <dbReference type="Proteomes" id="UP000266272"/>
    </source>
</evidence>
<dbReference type="PANTHER" id="PTHR24161:SF85">
    <property type="entry name" value="PALMITOYLTRANSFERASE HIP14"/>
    <property type="match status" value="1"/>
</dbReference>
<proteinExistence type="predicted"/>
<dbReference type="Proteomes" id="UP000266272">
    <property type="component" value="Unassembled WGS sequence"/>
</dbReference>
<evidence type="ECO:0000313" key="5">
    <source>
        <dbReference type="EMBL" id="RFU77375.1"/>
    </source>
</evidence>
<evidence type="ECO:0000256" key="4">
    <source>
        <dbReference type="PROSITE-ProRule" id="PRU00023"/>
    </source>
</evidence>
<evidence type="ECO:0000256" key="1">
    <source>
        <dbReference type="ARBA" id="ARBA00012210"/>
    </source>
</evidence>
<dbReference type="PROSITE" id="PS50297">
    <property type="entry name" value="ANK_REP_REGION"/>
    <property type="match status" value="2"/>
</dbReference>
<comment type="caution">
    <text evidence="5">The sequence shown here is derived from an EMBL/GenBank/DDBJ whole genome shotgun (WGS) entry which is preliminary data.</text>
</comment>
<keyword evidence="2" id="KW-0677">Repeat</keyword>
<dbReference type="EC" id="2.3.1.225" evidence="1"/>
<reference evidence="5 6" key="1">
    <citation type="journal article" date="2018" name="PLoS Pathog.">
        <title>Evolution of structural diversity of trichothecenes, a family of toxins produced by plant pathogenic and entomopathogenic fungi.</title>
        <authorList>
            <person name="Proctor R.H."/>
            <person name="McCormick S.P."/>
            <person name="Kim H.S."/>
            <person name="Cardoza R.E."/>
            <person name="Stanley A.M."/>
            <person name="Lindo L."/>
            <person name="Kelly A."/>
            <person name="Brown D.W."/>
            <person name="Lee T."/>
            <person name="Vaughan M.M."/>
            <person name="Alexander N.J."/>
            <person name="Busman M."/>
            <person name="Gutierrez S."/>
        </authorList>
    </citation>
    <scope>NUCLEOTIDE SEQUENCE [LARGE SCALE GENOMIC DNA]</scope>
    <source>
        <strain evidence="5 6">IBT 40837</strain>
    </source>
</reference>
<dbReference type="PROSITE" id="PS50088">
    <property type="entry name" value="ANK_REPEAT"/>
    <property type="match status" value="2"/>
</dbReference>
<dbReference type="InterPro" id="IPR036770">
    <property type="entry name" value="Ankyrin_rpt-contain_sf"/>
</dbReference>
<dbReference type="Pfam" id="PF12796">
    <property type="entry name" value="Ank_2"/>
    <property type="match status" value="1"/>
</dbReference>
<dbReference type="PANTHER" id="PTHR24161">
    <property type="entry name" value="ANK_REP_REGION DOMAIN-CONTAINING PROTEIN-RELATED"/>
    <property type="match status" value="1"/>
</dbReference>
<dbReference type="InterPro" id="IPR002110">
    <property type="entry name" value="Ankyrin_rpt"/>
</dbReference>
<accession>A0A395NMS2</accession>
<dbReference type="SUPFAM" id="SSF48403">
    <property type="entry name" value="Ankyrin repeat"/>
    <property type="match status" value="3"/>
</dbReference>
<protein>
    <recommendedName>
        <fullName evidence="1">protein S-acyltransferase</fullName>
        <ecNumber evidence="1">2.3.1.225</ecNumber>
    </recommendedName>
</protein>
<dbReference type="OrthoDB" id="4881102at2759"/>
<dbReference type="Pfam" id="PF00023">
    <property type="entry name" value="Ank"/>
    <property type="match status" value="3"/>
</dbReference>
<dbReference type="GO" id="GO:0019706">
    <property type="term" value="F:protein-cysteine S-palmitoyltransferase activity"/>
    <property type="evidence" value="ECO:0007669"/>
    <property type="project" value="UniProtKB-EC"/>
</dbReference>
<dbReference type="SMART" id="SM00248">
    <property type="entry name" value="ANK"/>
    <property type="match status" value="8"/>
</dbReference>
<dbReference type="AlphaFoldDB" id="A0A395NMS2"/>
<feature type="repeat" description="ANK" evidence="4">
    <location>
        <begin position="285"/>
        <end position="321"/>
    </location>
</feature>
<dbReference type="Gene3D" id="1.25.40.20">
    <property type="entry name" value="Ankyrin repeat-containing domain"/>
    <property type="match status" value="3"/>
</dbReference>
<dbReference type="EMBL" id="PXOA01000285">
    <property type="protein sequence ID" value="RFU77375.1"/>
    <property type="molecule type" value="Genomic_DNA"/>
</dbReference>
<organism evidence="5 6">
    <name type="scientific">Trichoderma arundinaceum</name>
    <dbReference type="NCBI Taxonomy" id="490622"/>
    <lineage>
        <taxon>Eukaryota</taxon>
        <taxon>Fungi</taxon>
        <taxon>Dikarya</taxon>
        <taxon>Ascomycota</taxon>
        <taxon>Pezizomycotina</taxon>
        <taxon>Sordariomycetes</taxon>
        <taxon>Hypocreomycetidae</taxon>
        <taxon>Hypocreales</taxon>
        <taxon>Hypocreaceae</taxon>
        <taxon>Trichoderma</taxon>
    </lineage>
</organism>
<feature type="repeat" description="ANK" evidence="4">
    <location>
        <begin position="103"/>
        <end position="135"/>
    </location>
</feature>
<gene>
    <name evidence="5" type="ORF">TARUN_4850</name>
</gene>
<keyword evidence="6" id="KW-1185">Reference proteome</keyword>
<evidence type="ECO:0000256" key="3">
    <source>
        <dbReference type="ARBA" id="ARBA00023043"/>
    </source>
</evidence>
<evidence type="ECO:0000256" key="2">
    <source>
        <dbReference type="ARBA" id="ARBA00022737"/>
    </source>
</evidence>
<keyword evidence="3 4" id="KW-0040">ANK repeat</keyword>
<dbReference type="STRING" id="490622.A0A395NMS2"/>
<sequence length="600" mass="67015">MVLDKIPTEILLQIGKATTNEKDLGALVLANRHTYQTLNAVLYEHNRKGDPKNSCVIWGANHNSLDTIKRAHSYGAKLDVYDARTEPRFKVQWFTKSKKTSRKVYSPLHAAVLKGFHEVTKYLLENGVTVDMPSVGFCGCHSTTFRPRYPAWFPLHTAICHGREGDKSAEMLIHYGARKEASGCQGLAFRAVKYQPSLARTLVNMGFLGDENRDHSGFAPIHRAALCGMAEVVKLILERPDTDVGVVIPSIELSALHCSVEQREVGTTKLLLEAPGINVNAVDCRGRTVLYAAAKGANDGSAPKIIALLVKHGANINQADESGMTPLYAAACRSFVYNYSNFMAVEALLNHGADPFSYQKNPNHWSIFHQLLRSSPNLKEVVRSRRAALTKLIELGVDFDTRSWTRGDDVGADYDSDGTPLFFAAAHAQDPECMKILLEAGARPDTAVLNREVEEYEQSFLAGVFRHMWDTPERRCTPPLSQAGEIIEMLLRHGSRLEDVNGEESALAYACRYPKQKGDYELLDFLLEKATCRNVSIGHLERLIIDNATKIRRVGRGFWTEHYDAVFHRLVAAEERDYGDGDVDDDDDEAIERVFDHRLD</sequence>